<feature type="DNA-binding region" description="H-T-H motif" evidence="2">
    <location>
        <begin position="37"/>
        <end position="56"/>
    </location>
</feature>
<dbReference type="InterPro" id="IPR009057">
    <property type="entry name" value="Homeodomain-like_sf"/>
</dbReference>
<dbReference type="PROSITE" id="PS50977">
    <property type="entry name" value="HTH_TETR_2"/>
    <property type="match status" value="1"/>
</dbReference>
<evidence type="ECO:0000256" key="2">
    <source>
        <dbReference type="PROSITE-ProRule" id="PRU00335"/>
    </source>
</evidence>
<dbReference type="EMBL" id="JAOZYC010000122">
    <property type="protein sequence ID" value="MEB8339562.1"/>
    <property type="molecule type" value="Genomic_DNA"/>
</dbReference>
<keyword evidence="5" id="KW-1185">Reference proteome</keyword>
<dbReference type="PRINTS" id="PR00455">
    <property type="entry name" value="HTHTETR"/>
</dbReference>
<comment type="caution">
    <text evidence="4">The sequence shown here is derived from an EMBL/GenBank/DDBJ whole genome shotgun (WGS) entry which is preliminary data.</text>
</comment>
<evidence type="ECO:0000256" key="1">
    <source>
        <dbReference type="ARBA" id="ARBA00023125"/>
    </source>
</evidence>
<protein>
    <submittedName>
        <fullName evidence="4">TetR/AcrR family transcriptional regulator</fullName>
    </submittedName>
</protein>
<dbReference type="RefSeq" id="WP_326017793.1">
    <property type="nucleotide sequence ID" value="NZ_JAOZYC010000122.1"/>
</dbReference>
<dbReference type="InterPro" id="IPR050109">
    <property type="entry name" value="HTH-type_TetR-like_transc_reg"/>
</dbReference>
<proteinExistence type="predicted"/>
<sequence>MKESSTKSAYGDAEARRRMTLDAAAALLDEGGYAALTIRSVAQRSGTSTGLIYQYFADKQEIFIALLIESQIESTAFVEALPRDQGVAALIAAVIPQSVRQWARVGRLTPTWSTVEGDARYDRASVVELRETSRRYDEALHAALIEAAAKESRPLREDPALLRFVVSGVIGVSETLVNNWAPHLDPSDLVAFAADSITRGISAPGATGHSV</sequence>
<feature type="domain" description="HTH tetR-type" evidence="3">
    <location>
        <begin position="14"/>
        <end position="74"/>
    </location>
</feature>
<dbReference type="SUPFAM" id="SSF46689">
    <property type="entry name" value="Homeodomain-like"/>
    <property type="match status" value="1"/>
</dbReference>
<dbReference type="InterPro" id="IPR001647">
    <property type="entry name" value="HTH_TetR"/>
</dbReference>
<dbReference type="Gene3D" id="1.10.357.10">
    <property type="entry name" value="Tetracycline Repressor, domain 2"/>
    <property type="match status" value="1"/>
</dbReference>
<name>A0ABU6F6B5_9ACTN</name>
<keyword evidence="1 2" id="KW-0238">DNA-binding</keyword>
<evidence type="ECO:0000313" key="4">
    <source>
        <dbReference type="EMBL" id="MEB8339562.1"/>
    </source>
</evidence>
<gene>
    <name evidence="4" type="ORF">OKJ99_18905</name>
</gene>
<dbReference type="PANTHER" id="PTHR30055:SF226">
    <property type="entry name" value="HTH-TYPE TRANSCRIPTIONAL REGULATOR PKSA"/>
    <property type="match status" value="1"/>
</dbReference>
<dbReference type="Proteomes" id="UP001354931">
    <property type="component" value="Unassembled WGS sequence"/>
</dbReference>
<reference evidence="4 5" key="1">
    <citation type="submission" date="2022-10" db="EMBL/GenBank/DDBJ databases">
        <authorList>
            <person name="Xie J."/>
            <person name="Shen N."/>
        </authorList>
    </citation>
    <scope>NUCLEOTIDE SEQUENCE [LARGE SCALE GENOMIC DNA]</scope>
    <source>
        <strain evidence="4 5">YIM65594</strain>
    </source>
</reference>
<accession>A0ABU6F6B5</accession>
<dbReference type="PANTHER" id="PTHR30055">
    <property type="entry name" value="HTH-TYPE TRANSCRIPTIONAL REGULATOR RUTR"/>
    <property type="match status" value="1"/>
</dbReference>
<evidence type="ECO:0000259" key="3">
    <source>
        <dbReference type="PROSITE" id="PS50977"/>
    </source>
</evidence>
<dbReference type="Pfam" id="PF00440">
    <property type="entry name" value="TetR_N"/>
    <property type="match status" value="1"/>
</dbReference>
<evidence type="ECO:0000313" key="5">
    <source>
        <dbReference type="Proteomes" id="UP001354931"/>
    </source>
</evidence>
<organism evidence="4 5">
    <name type="scientific">Streptomyces endophyticus</name>
    <dbReference type="NCBI Taxonomy" id="714166"/>
    <lineage>
        <taxon>Bacteria</taxon>
        <taxon>Bacillati</taxon>
        <taxon>Actinomycetota</taxon>
        <taxon>Actinomycetes</taxon>
        <taxon>Kitasatosporales</taxon>
        <taxon>Streptomycetaceae</taxon>
        <taxon>Streptomyces</taxon>
    </lineage>
</organism>